<comment type="caution">
    <text evidence="10">The sequence shown here is derived from an EMBL/GenBank/DDBJ whole genome shotgun (WGS) entry which is preliminary data.</text>
</comment>
<evidence type="ECO:0000313" key="11">
    <source>
        <dbReference type="Proteomes" id="UP000288216"/>
    </source>
</evidence>
<dbReference type="STRING" id="75743.A0A401P9E5"/>
<dbReference type="Pfam" id="PF15489">
    <property type="entry name" value="CTC1"/>
    <property type="match status" value="1"/>
</dbReference>
<keyword evidence="8" id="KW-0539">Nucleus</keyword>
<dbReference type="GO" id="GO:0042162">
    <property type="term" value="F:telomeric DNA binding"/>
    <property type="evidence" value="ECO:0007669"/>
    <property type="project" value="TreeGrafter"/>
</dbReference>
<evidence type="ECO:0000256" key="2">
    <source>
        <dbReference type="ARBA" id="ARBA00004574"/>
    </source>
</evidence>
<dbReference type="InterPro" id="IPR042617">
    <property type="entry name" value="CTC1-like"/>
</dbReference>
<evidence type="ECO:0000256" key="6">
    <source>
        <dbReference type="ARBA" id="ARBA00022895"/>
    </source>
</evidence>
<organism evidence="10 11">
    <name type="scientific">Scyliorhinus torazame</name>
    <name type="common">Cloudy catshark</name>
    <name type="synonym">Catulus torazame</name>
    <dbReference type="NCBI Taxonomy" id="75743"/>
    <lineage>
        <taxon>Eukaryota</taxon>
        <taxon>Metazoa</taxon>
        <taxon>Chordata</taxon>
        <taxon>Craniata</taxon>
        <taxon>Vertebrata</taxon>
        <taxon>Chondrichthyes</taxon>
        <taxon>Elasmobranchii</taxon>
        <taxon>Galeomorphii</taxon>
        <taxon>Galeoidea</taxon>
        <taxon>Carcharhiniformes</taxon>
        <taxon>Scyliorhinidae</taxon>
        <taxon>Scyliorhinus</taxon>
    </lineage>
</organism>
<dbReference type="GO" id="GO:0003697">
    <property type="term" value="F:single-stranded DNA binding"/>
    <property type="evidence" value="ECO:0007669"/>
    <property type="project" value="InterPro"/>
</dbReference>
<comment type="similarity">
    <text evidence="3">Belongs to the CTC1 family.</text>
</comment>
<keyword evidence="11" id="KW-1185">Reference proteome</keyword>
<comment type="subcellular location">
    <subcellularLocation>
        <location evidence="2">Chromosome</location>
        <location evidence="2">Telomere</location>
    </subcellularLocation>
    <subcellularLocation>
        <location evidence="1">Nucleus</location>
    </subcellularLocation>
</comment>
<keyword evidence="7" id="KW-0238">DNA-binding</keyword>
<accession>A0A401P9E5</accession>
<evidence type="ECO:0000256" key="1">
    <source>
        <dbReference type="ARBA" id="ARBA00004123"/>
    </source>
</evidence>
<dbReference type="PANTHER" id="PTHR14865:SF2">
    <property type="entry name" value="CST COMPLEX SUBUNIT CTC1"/>
    <property type="match status" value="1"/>
</dbReference>
<evidence type="ECO:0000256" key="8">
    <source>
        <dbReference type="ARBA" id="ARBA00023242"/>
    </source>
</evidence>
<evidence type="ECO:0000256" key="9">
    <source>
        <dbReference type="SAM" id="MobiDB-lite"/>
    </source>
</evidence>
<dbReference type="Proteomes" id="UP000288216">
    <property type="component" value="Unassembled WGS sequence"/>
</dbReference>
<evidence type="ECO:0000256" key="4">
    <source>
        <dbReference type="ARBA" id="ARBA00016175"/>
    </source>
</evidence>
<keyword evidence="5" id="KW-0158">Chromosome</keyword>
<sequence>MSTRLRGAGGRDVDAAAGHGNLDDDAAAGRVSGIRRGPDVDAAAGRGTGSCFSLRLLERRSHEVTVGSAEHVLSVMEEFVSGFGELSSADVQWLQNLYRFTAENILPVVVDSEITCKELSSCLFHCLCRICHNCSNPCCSEGKDGVILPLSYRFISLTELQSQQKTPCCSQLTWSTSHFKQWTLHEERFLVGHKVLSRTNLLLCGVLTDKISITPIASVSGEQQSGGNLYLQDKNGFIPCEIIKLDARWLGHLVLFPSWSYIPQSGAVWRPSGTEAGYLEIIEAPFPVFPKLFIGSLLVSSTLNVFLPDSAIHLLDKGFRCHKVKLNIAGELRRLSPVLSVRGKTFFFFFLSSFETDTCLPVVVQVPTKLMWHHCLEVSKQYVVTKVFVSSLQGTSYKVFVVSSSSDFYLYNEGSVKEQTLVELVRVSDMKETVNHELTSLDSKEESSQNRSFVDWSNQNTIEEVFESKESKIISYRGMISKVLNITAGLYELDGKFGLCVAYQQVVNCGRGLRPGAQVEIHDAHLHLKESDHFPRIILCCCLRSALVVMEFSRLSTEYQPYSSIGNIYISLLFKYNLDLPNYLWVVHIVETLIKRFCPCFLTKQHMVMCDIDTGVIGMFFNSILKYARWNLAARPRRDIYLEILAESHHCPLKEISQPHFPCQSPSLSELLSLAEERAWRDLDLASLLPDAEIKHLIAQQLNSKLAWSFDILNPEDFQPQMILTGVFQANSKTGCLQLLDTSGALDCIVHNSDEVNQVAFSDTSYIGCLVQLQKYQLVIERFICSEFPSSKHLDDPRFIKEKHTRIYAQFCAADLQVLKRHAAAARTALLSPAPQASLSSAARAALLSPASQASLSSAARIALLSPAPPASLSSAARTATRSSCSQACKNGEVNSITSNQHQGSPSLPKMPRLEEVVLQEGHVGESRRTVCSHPLWSGGEAVGIQGEEEQLVEGTGTSSEHSTARPSRRKERACSAGCVTQLLLVTHKDALMLRNCQYGRKEGCEHTNGSGEAFTQRAKTGLGLAFQASAVNIGSPRQWKDGGKIEGLPEIEEDLSLCSEYKNRTQMLFMGKAVKWYHLISQGGVYRLIASKQLDTSIFKRHCSSSVPRKTLQRSNCPLYLVVRPEWKFQYISTLPCLHQSQLSESQLNRPYLEKLTSEIPHINSVQDVLSHRFSASLVSFPAIILERSCYEPNRRANFAAVTYDKNTPGISVPGDWGLKLTVGDTQNTAATLNIYVDLLLLSYTRGILPGALVVFYGLERTTSRYHNVYCKYVPSSSASVLIIPSLEAVRSASTLSINTCIADMPLLYLGSLISGRENHRQGIVCCHVVTISWLKLQWICSRCSSIFKQGKCTRSSGPCLSAVAVFRANASVIVEDGTAEARVHCKDKQVADLLALSSAEWEGLQQHVGPRGKVYFQYQGRTGNELHEETIGDVLMQYLGVICTSTVVCRPIQLAFRFESRGKPKLGDTETFQLRTVACGDHQYVTKMAPALSLTCLDIKEVDYRMLCRLANDRLIQ</sequence>
<proteinExistence type="inferred from homology"/>
<keyword evidence="6" id="KW-0779">Telomere</keyword>
<evidence type="ECO:0000256" key="3">
    <source>
        <dbReference type="ARBA" id="ARBA00006332"/>
    </source>
</evidence>
<feature type="region of interest" description="Disordered" evidence="9">
    <location>
        <begin position="951"/>
        <end position="971"/>
    </location>
</feature>
<dbReference type="GO" id="GO:1990879">
    <property type="term" value="C:CST complex"/>
    <property type="evidence" value="ECO:0007669"/>
    <property type="project" value="TreeGrafter"/>
</dbReference>
<reference evidence="10 11" key="1">
    <citation type="journal article" date="2018" name="Nat. Ecol. Evol.">
        <title>Shark genomes provide insights into elasmobranch evolution and the origin of vertebrates.</title>
        <authorList>
            <person name="Hara Y"/>
            <person name="Yamaguchi K"/>
            <person name="Onimaru K"/>
            <person name="Kadota M"/>
            <person name="Koyanagi M"/>
            <person name="Keeley SD"/>
            <person name="Tatsumi K"/>
            <person name="Tanaka K"/>
            <person name="Motone F"/>
            <person name="Kageyama Y"/>
            <person name="Nozu R"/>
            <person name="Adachi N"/>
            <person name="Nishimura O"/>
            <person name="Nakagawa R"/>
            <person name="Tanegashima C"/>
            <person name="Kiyatake I"/>
            <person name="Matsumoto R"/>
            <person name="Murakumo K"/>
            <person name="Nishida K"/>
            <person name="Terakita A"/>
            <person name="Kuratani S"/>
            <person name="Sato K"/>
            <person name="Hyodo S Kuraku.S."/>
        </authorList>
    </citation>
    <scope>NUCLEOTIDE SEQUENCE [LARGE SCALE GENOMIC DNA]</scope>
</reference>
<dbReference type="OrthoDB" id="2314520at2759"/>
<dbReference type="GO" id="GO:0045740">
    <property type="term" value="P:positive regulation of DNA replication"/>
    <property type="evidence" value="ECO:0007669"/>
    <property type="project" value="TreeGrafter"/>
</dbReference>
<dbReference type="PANTHER" id="PTHR14865">
    <property type="entry name" value="CST COMPLEX SUBUNIT CTC1"/>
    <property type="match status" value="1"/>
</dbReference>
<dbReference type="EMBL" id="BFAA01000240">
    <property type="protein sequence ID" value="GCB69781.1"/>
    <property type="molecule type" value="Genomic_DNA"/>
</dbReference>
<name>A0A401P9E5_SCYTO</name>
<gene>
    <name evidence="10" type="ORF">scyTo_0001126</name>
</gene>
<dbReference type="InterPro" id="IPR029156">
    <property type="entry name" value="CTC1"/>
</dbReference>
<evidence type="ECO:0000313" key="10">
    <source>
        <dbReference type="EMBL" id="GCB69781.1"/>
    </source>
</evidence>
<feature type="compositionally biased region" description="Polar residues" evidence="9">
    <location>
        <begin position="956"/>
        <end position="966"/>
    </location>
</feature>
<dbReference type="GO" id="GO:0010833">
    <property type="term" value="P:telomere maintenance via telomere lengthening"/>
    <property type="evidence" value="ECO:0007669"/>
    <property type="project" value="TreeGrafter"/>
</dbReference>
<evidence type="ECO:0000256" key="7">
    <source>
        <dbReference type="ARBA" id="ARBA00023125"/>
    </source>
</evidence>
<dbReference type="OMA" id="HTDYTPT"/>
<protein>
    <recommendedName>
        <fullName evidence="4">CST complex subunit CTC1</fullName>
    </recommendedName>
</protein>
<evidence type="ECO:0000256" key="5">
    <source>
        <dbReference type="ARBA" id="ARBA00022454"/>
    </source>
</evidence>